<evidence type="ECO:0000313" key="3">
    <source>
        <dbReference type="Ensembl" id="ENSCINP00000028621.2"/>
    </source>
</evidence>
<feature type="transmembrane region" description="Helical" evidence="2">
    <location>
        <begin position="33"/>
        <end position="57"/>
    </location>
</feature>
<dbReference type="HOGENOM" id="CLU_1323494_0_0_1"/>
<keyword evidence="2" id="KW-0472">Membrane</keyword>
<protein>
    <submittedName>
        <fullName evidence="3">Uncharacterized protein</fullName>
    </submittedName>
</protein>
<feature type="region of interest" description="Disordered" evidence="1">
    <location>
        <begin position="146"/>
        <end position="169"/>
    </location>
</feature>
<reference evidence="3" key="3">
    <citation type="submission" date="2025-09" db="UniProtKB">
        <authorList>
            <consortium name="Ensembl"/>
        </authorList>
    </citation>
    <scope>IDENTIFICATION</scope>
</reference>
<organism evidence="3 4">
    <name type="scientific">Ciona intestinalis</name>
    <name type="common">Transparent sea squirt</name>
    <name type="synonym">Ascidia intestinalis</name>
    <dbReference type="NCBI Taxonomy" id="7719"/>
    <lineage>
        <taxon>Eukaryota</taxon>
        <taxon>Metazoa</taxon>
        <taxon>Chordata</taxon>
        <taxon>Tunicata</taxon>
        <taxon>Ascidiacea</taxon>
        <taxon>Phlebobranchia</taxon>
        <taxon>Cionidae</taxon>
        <taxon>Ciona</taxon>
    </lineage>
</organism>
<dbReference type="Proteomes" id="UP000008144">
    <property type="component" value="Unassembled WGS sequence"/>
</dbReference>
<reference evidence="4" key="1">
    <citation type="journal article" date="2002" name="Science">
        <title>The draft genome of Ciona intestinalis: insights into chordate and vertebrate origins.</title>
        <authorList>
            <person name="Dehal P."/>
            <person name="Satou Y."/>
            <person name="Campbell R.K."/>
            <person name="Chapman J."/>
            <person name="Degnan B."/>
            <person name="De Tomaso A."/>
            <person name="Davidson B."/>
            <person name="Di Gregorio A."/>
            <person name="Gelpke M."/>
            <person name="Goodstein D.M."/>
            <person name="Harafuji N."/>
            <person name="Hastings K.E."/>
            <person name="Ho I."/>
            <person name="Hotta K."/>
            <person name="Huang W."/>
            <person name="Kawashima T."/>
            <person name="Lemaire P."/>
            <person name="Martinez D."/>
            <person name="Meinertzhagen I.A."/>
            <person name="Necula S."/>
            <person name="Nonaka M."/>
            <person name="Putnam N."/>
            <person name="Rash S."/>
            <person name="Saiga H."/>
            <person name="Satake M."/>
            <person name="Terry A."/>
            <person name="Yamada L."/>
            <person name="Wang H.G."/>
            <person name="Awazu S."/>
            <person name="Azumi K."/>
            <person name="Boore J."/>
            <person name="Branno M."/>
            <person name="Chin-Bow S."/>
            <person name="DeSantis R."/>
            <person name="Doyle S."/>
            <person name="Francino P."/>
            <person name="Keys D.N."/>
            <person name="Haga S."/>
            <person name="Hayashi H."/>
            <person name="Hino K."/>
            <person name="Imai K.S."/>
            <person name="Inaba K."/>
            <person name="Kano S."/>
            <person name="Kobayashi K."/>
            <person name="Kobayashi M."/>
            <person name="Lee B.I."/>
            <person name="Makabe K.W."/>
            <person name="Manohar C."/>
            <person name="Matassi G."/>
            <person name="Medina M."/>
            <person name="Mochizuki Y."/>
            <person name="Mount S."/>
            <person name="Morishita T."/>
            <person name="Miura S."/>
            <person name="Nakayama A."/>
            <person name="Nishizaka S."/>
            <person name="Nomoto H."/>
            <person name="Ohta F."/>
            <person name="Oishi K."/>
            <person name="Rigoutsos I."/>
            <person name="Sano M."/>
            <person name="Sasaki A."/>
            <person name="Sasakura Y."/>
            <person name="Shoguchi E."/>
            <person name="Shin-i T."/>
            <person name="Spagnuolo A."/>
            <person name="Stainier D."/>
            <person name="Suzuki M.M."/>
            <person name="Tassy O."/>
            <person name="Takatori N."/>
            <person name="Tokuoka M."/>
            <person name="Yagi K."/>
            <person name="Yoshizaki F."/>
            <person name="Wada S."/>
            <person name="Zhang C."/>
            <person name="Hyatt P.D."/>
            <person name="Larimer F."/>
            <person name="Detter C."/>
            <person name="Doggett N."/>
            <person name="Glavina T."/>
            <person name="Hawkins T."/>
            <person name="Richardson P."/>
            <person name="Lucas S."/>
            <person name="Kohara Y."/>
            <person name="Levine M."/>
            <person name="Satoh N."/>
            <person name="Rokhsar D.S."/>
        </authorList>
    </citation>
    <scope>NUCLEOTIDE SEQUENCE [LARGE SCALE GENOMIC DNA]</scope>
</reference>
<keyword evidence="4" id="KW-1185">Reference proteome</keyword>
<evidence type="ECO:0000256" key="2">
    <source>
        <dbReference type="SAM" id="Phobius"/>
    </source>
</evidence>
<dbReference type="Ensembl" id="ENSCINT00000028867.2">
    <property type="protein sequence ID" value="ENSCINP00000028621.2"/>
    <property type="gene ID" value="ENSCING00000016563.2"/>
</dbReference>
<keyword evidence="2" id="KW-0812">Transmembrane</keyword>
<dbReference type="AlphaFoldDB" id="F6VFK1"/>
<feature type="compositionally biased region" description="Basic and acidic residues" evidence="1">
    <location>
        <begin position="151"/>
        <end position="169"/>
    </location>
</feature>
<accession>F6VFK1</accession>
<dbReference type="InParanoid" id="F6VFK1"/>
<sequence>MNQCLKYSIRCLALASYVAQSNAQGLSPQDSLVAFIVLGVVTIMAILIVALSLYLLYRRLKASNGNLSTSSLVAYENPVAAAESAPKGTGLRETKSFQEIGTQTVPTTDITENADDGQKYANEKSTSIQNNDFVQEDVFVFKSSYSSTSNHDQHEHQPRSRPNLERRKSRDDIVFQSGWRKTVKLLDLIKANVIRESRVLQLEHETVR</sequence>
<keyword evidence="2" id="KW-1133">Transmembrane helix</keyword>
<reference evidence="3" key="2">
    <citation type="submission" date="2025-08" db="UniProtKB">
        <authorList>
            <consortium name="Ensembl"/>
        </authorList>
    </citation>
    <scope>IDENTIFICATION</scope>
</reference>
<name>F6VFK1_CIOIN</name>
<evidence type="ECO:0000256" key="1">
    <source>
        <dbReference type="SAM" id="MobiDB-lite"/>
    </source>
</evidence>
<evidence type="ECO:0000313" key="4">
    <source>
        <dbReference type="Proteomes" id="UP000008144"/>
    </source>
</evidence>
<proteinExistence type="predicted"/>